<name>A0A841HJ57_9GAMM</name>
<protein>
    <recommendedName>
        <fullName evidence="4">Transmembrane anchor protein</fullName>
    </recommendedName>
</protein>
<dbReference type="Proteomes" id="UP000588068">
    <property type="component" value="Unassembled WGS sequence"/>
</dbReference>
<proteinExistence type="predicted"/>
<evidence type="ECO:0000256" key="1">
    <source>
        <dbReference type="SAM" id="Phobius"/>
    </source>
</evidence>
<sequence>MTHSSETTLAAPPASAITATGKTLLLSTLGAAAVAAIIVVGVILPAEYGIDPLRTGRLLGLDEMAAAKAVAANLGASGPMHEHERKFFTGRVEIAVKPREELEYKALLAAGEPMLYSWRVEGGPVYSEFHGEPTEGEWPEGFYQSYQIKESTPAEHGSFVAPFTGNHGWYWRNLSDQPVTIVLEASGYYTKLQRIGG</sequence>
<evidence type="ECO:0008006" key="4">
    <source>
        <dbReference type="Google" id="ProtNLM"/>
    </source>
</evidence>
<evidence type="ECO:0000313" key="2">
    <source>
        <dbReference type="EMBL" id="MBB6092836.1"/>
    </source>
</evidence>
<keyword evidence="1" id="KW-0812">Transmembrane</keyword>
<organism evidence="2 3">
    <name type="scientific">Povalibacter uvarum</name>
    <dbReference type="NCBI Taxonomy" id="732238"/>
    <lineage>
        <taxon>Bacteria</taxon>
        <taxon>Pseudomonadati</taxon>
        <taxon>Pseudomonadota</taxon>
        <taxon>Gammaproteobacteria</taxon>
        <taxon>Steroidobacterales</taxon>
        <taxon>Steroidobacteraceae</taxon>
        <taxon>Povalibacter</taxon>
    </lineage>
</organism>
<keyword evidence="1" id="KW-0472">Membrane</keyword>
<dbReference type="EMBL" id="JACHHZ010000002">
    <property type="protein sequence ID" value="MBB6092836.1"/>
    <property type="molecule type" value="Genomic_DNA"/>
</dbReference>
<comment type="caution">
    <text evidence="2">The sequence shown here is derived from an EMBL/GenBank/DDBJ whole genome shotgun (WGS) entry which is preliminary data.</text>
</comment>
<dbReference type="RefSeq" id="WP_184330649.1">
    <property type="nucleotide sequence ID" value="NZ_JACHHZ010000002.1"/>
</dbReference>
<keyword evidence="3" id="KW-1185">Reference proteome</keyword>
<dbReference type="AlphaFoldDB" id="A0A841HJ57"/>
<accession>A0A841HJ57</accession>
<keyword evidence="1" id="KW-1133">Transmembrane helix</keyword>
<reference evidence="2 3" key="1">
    <citation type="submission" date="2020-08" db="EMBL/GenBank/DDBJ databases">
        <title>Genomic Encyclopedia of Type Strains, Phase IV (KMG-IV): sequencing the most valuable type-strain genomes for metagenomic binning, comparative biology and taxonomic classification.</title>
        <authorList>
            <person name="Goeker M."/>
        </authorList>
    </citation>
    <scope>NUCLEOTIDE SEQUENCE [LARGE SCALE GENOMIC DNA]</scope>
    <source>
        <strain evidence="2 3">DSM 26723</strain>
    </source>
</reference>
<gene>
    <name evidence="2" type="ORF">HNQ60_001714</name>
</gene>
<evidence type="ECO:0000313" key="3">
    <source>
        <dbReference type="Proteomes" id="UP000588068"/>
    </source>
</evidence>
<feature type="transmembrane region" description="Helical" evidence="1">
    <location>
        <begin position="24"/>
        <end position="44"/>
    </location>
</feature>